<accession>A0A9W7SWZ1</accession>
<dbReference type="EMBL" id="RIBY02000680">
    <property type="protein sequence ID" value="KAH9838853.1"/>
    <property type="molecule type" value="Genomic_DNA"/>
</dbReference>
<dbReference type="Proteomes" id="UP001138500">
    <property type="component" value="Unassembled WGS sequence"/>
</dbReference>
<reference evidence="1 2" key="1">
    <citation type="journal article" date="2018" name="IMA Fungus">
        <title>IMA Genome-F 10: Nine draft genome sequences of Claviceps purpurea s.lat., including C. arundinis, C. humidiphila, and C. cf. spartinae, pseudomolecules for the pitch canker pathogen Fusarium circinatum, draft genome of Davidsoniella eucalypti, Grosmannia galeiformis, Quambalaria eucalypti, and Teratosphaeria destructans.</title>
        <authorList>
            <person name="Wingfield B.D."/>
            <person name="Liu M."/>
            <person name="Nguyen H.D."/>
            <person name="Lane F.A."/>
            <person name="Morgan S.W."/>
            <person name="De Vos L."/>
            <person name="Wilken P.M."/>
            <person name="Duong T.A."/>
            <person name="Aylward J."/>
            <person name="Coetzee M.P."/>
            <person name="Dadej K."/>
            <person name="De Beer Z.W."/>
            <person name="Findlay W."/>
            <person name="Havenga M."/>
            <person name="Kolarik M."/>
            <person name="Menzies J.G."/>
            <person name="Naidoo K."/>
            <person name="Pochopski O."/>
            <person name="Shoukouhi P."/>
            <person name="Santana Q.C."/>
            <person name="Seifert K.A."/>
            <person name="Soal N."/>
            <person name="Steenkamp E.T."/>
            <person name="Tatham C.T."/>
            <person name="van der Nest M.A."/>
            <person name="Wingfield M.J."/>
        </authorList>
    </citation>
    <scope>NUCLEOTIDE SEQUENCE [LARGE SCALE GENOMIC DNA]</scope>
    <source>
        <strain evidence="1">CMW44962</strain>
    </source>
</reference>
<comment type="caution">
    <text evidence="1">The sequence shown here is derived from an EMBL/GenBank/DDBJ whole genome shotgun (WGS) entry which is preliminary data.</text>
</comment>
<dbReference type="AlphaFoldDB" id="A0A9W7SWZ1"/>
<protein>
    <submittedName>
        <fullName evidence="1">Uncharacterized protein</fullName>
    </submittedName>
</protein>
<reference evidence="1 2" key="2">
    <citation type="journal article" date="2021" name="Curr. Genet.">
        <title>Genetic response to nitrogen starvation in the aggressive Eucalyptus foliar pathogen Teratosphaeria destructans.</title>
        <authorList>
            <person name="Havenga M."/>
            <person name="Wingfield B.D."/>
            <person name="Wingfield M.J."/>
            <person name="Dreyer L.L."/>
            <person name="Roets F."/>
            <person name="Aylward J."/>
        </authorList>
    </citation>
    <scope>NUCLEOTIDE SEQUENCE [LARGE SCALE GENOMIC DNA]</scope>
    <source>
        <strain evidence="1">CMW44962</strain>
    </source>
</reference>
<evidence type="ECO:0000313" key="1">
    <source>
        <dbReference type="EMBL" id="KAH9838853.1"/>
    </source>
</evidence>
<keyword evidence="2" id="KW-1185">Reference proteome</keyword>
<gene>
    <name evidence="1" type="ORF">Tdes44962_MAKER08134</name>
</gene>
<name>A0A9W7SWZ1_9PEZI</name>
<sequence>MNTSKQNKREEIKEKKKTHYSIGLGSTTIGTYAEEQTTLQEPKVQPFSKAKGHLRAYTLTLKPSC</sequence>
<proteinExistence type="predicted"/>
<evidence type="ECO:0000313" key="2">
    <source>
        <dbReference type="Proteomes" id="UP001138500"/>
    </source>
</evidence>
<organism evidence="1 2">
    <name type="scientific">Teratosphaeria destructans</name>
    <dbReference type="NCBI Taxonomy" id="418781"/>
    <lineage>
        <taxon>Eukaryota</taxon>
        <taxon>Fungi</taxon>
        <taxon>Dikarya</taxon>
        <taxon>Ascomycota</taxon>
        <taxon>Pezizomycotina</taxon>
        <taxon>Dothideomycetes</taxon>
        <taxon>Dothideomycetidae</taxon>
        <taxon>Mycosphaerellales</taxon>
        <taxon>Teratosphaeriaceae</taxon>
        <taxon>Teratosphaeria</taxon>
    </lineage>
</organism>